<comment type="cofactor">
    <cofactor evidence="1 4">
        <name>thiamine diphosphate</name>
        <dbReference type="ChEBI" id="CHEBI:58937"/>
    </cofactor>
</comment>
<evidence type="ECO:0000313" key="7">
    <source>
        <dbReference type="EMBL" id="MEJ8572531.1"/>
    </source>
</evidence>
<dbReference type="PANTHER" id="PTHR43380">
    <property type="entry name" value="2-OXOISOVALERATE DEHYDROGENASE SUBUNIT ALPHA, MITOCHONDRIAL"/>
    <property type="match status" value="1"/>
</dbReference>
<evidence type="ECO:0000259" key="6">
    <source>
        <dbReference type="Pfam" id="PF00676"/>
    </source>
</evidence>
<comment type="similarity">
    <text evidence="4">Belongs to the BCKDHA family.</text>
</comment>
<evidence type="ECO:0000313" key="8">
    <source>
        <dbReference type="Proteomes" id="UP001378188"/>
    </source>
</evidence>
<comment type="catalytic activity">
    <reaction evidence="4">
        <text>N(6)-[(R)-lipoyl]-L-lysyl-[protein] + 3-methyl-2-oxobutanoate + H(+) = N(6)-[(R)-S(8)-2-methylpropanoyldihydrolipoyl]-L-lysyl-[protein] + CO2</text>
        <dbReference type="Rhea" id="RHEA:13457"/>
        <dbReference type="Rhea" id="RHEA-COMP:10474"/>
        <dbReference type="Rhea" id="RHEA-COMP:10497"/>
        <dbReference type="ChEBI" id="CHEBI:11851"/>
        <dbReference type="ChEBI" id="CHEBI:15378"/>
        <dbReference type="ChEBI" id="CHEBI:16526"/>
        <dbReference type="ChEBI" id="CHEBI:83099"/>
        <dbReference type="ChEBI" id="CHEBI:83142"/>
        <dbReference type="EC" id="1.2.4.4"/>
    </reaction>
</comment>
<proteinExistence type="inferred from homology"/>
<dbReference type="EMBL" id="JAZHOF010000005">
    <property type="protein sequence ID" value="MEJ8572531.1"/>
    <property type="molecule type" value="Genomic_DNA"/>
</dbReference>
<evidence type="ECO:0000256" key="5">
    <source>
        <dbReference type="SAM" id="MobiDB-lite"/>
    </source>
</evidence>
<feature type="region of interest" description="Disordered" evidence="5">
    <location>
        <begin position="308"/>
        <end position="350"/>
    </location>
</feature>
<dbReference type="SUPFAM" id="SSF52518">
    <property type="entry name" value="Thiamin diphosphate-binding fold (THDP-binding)"/>
    <property type="match status" value="1"/>
</dbReference>
<feature type="compositionally biased region" description="Low complexity" evidence="5">
    <location>
        <begin position="308"/>
        <end position="321"/>
    </location>
</feature>
<dbReference type="EC" id="1.2.4.4" evidence="4"/>
<dbReference type="PANTHER" id="PTHR43380:SF1">
    <property type="entry name" value="2-OXOISOVALERATE DEHYDROGENASE SUBUNIT ALPHA, MITOCHONDRIAL"/>
    <property type="match status" value="1"/>
</dbReference>
<dbReference type="InterPro" id="IPR029061">
    <property type="entry name" value="THDP-binding"/>
</dbReference>
<dbReference type="AlphaFoldDB" id="A0AAW9RY51"/>
<dbReference type="RefSeq" id="WP_340330229.1">
    <property type="nucleotide sequence ID" value="NZ_JAZHOF010000005.1"/>
</dbReference>
<keyword evidence="3 4" id="KW-0786">Thiamine pyrophosphate</keyword>
<dbReference type="GO" id="GO:0003863">
    <property type="term" value="F:branched-chain 2-oxo acid dehydrogenase activity"/>
    <property type="evidence" value="ECO:0007669"/>
    <property type="project" value="UniProtKB-EC"/>
</dbReference>
<comment type="function">
    <text evidence="4">The branched-chain alpha-keto dehydrogenase complex catalyzes the overall conversion of alpha-keto acids to acyl-CoA and CO(2). It contains multiple copies of three enzymatic components: branched-chain alpha-keto acid decarboxylase (E1), lipoamide acyltransferase (E2) and lipoamide dehydrogenase (E3).</text>
</comment>
<feature type="domain" description="Dehydrogenase E1 component" evidence="6">
    <location>
        <begin position="26"/>
        <end position="320"/>
    </location>
</feature>
<dbReference type="InterPro" id="IPR001017">
    <property type="entry name" value="DH_E1"/>
</dbReference>
<protein>
    <recommendedName>
        <fullName evidence="4">2-oxoisovalerate dehydrogenase subunit alpha</fullName>
        <ecNumber evidence="4">1.2.4.4</ecNumber>
    </recommendedName>
    <alternativeName>
        <fullName evidence="4">Branched-chain alpha-keto acid dehydrogenase E1 component alpha chain</fullName>
    </alternativeName>
</protein>
<accession>A0AAW9RY51</accession>
<dbReference type="InterPro" id="IPR050771">
    <property type="entry name" value="Alpha-ketoacid_DH_E1_comp"/>
</dbReference>
<evidence type="ECO:0000256" key="4">
    <source>
        <dbReference type="RuleBase" id="RU365014"/>
    </source>
</evidence>
<organism evidence="7 8">
    <name type="scientific">Microbaculum marinum</name>
    <dbReference type="NCBI Taxonomy" id="1764581"/>
    <lineage>
        <taxon>Bacteria</taxon>
        <taxon>Pseudomonadati</taxon>
        <taxon>Pseudomonadota</taxon>
        <taxon>Alphaproteobacteria</taxon>
        <taxon>Hyphomicrobiales</taxon>
        <taxon>Tepidamorphaceae</taxon>
        <taxon>Microbaculum</taxon>
    </lineage>
</organism>
<evidence type="ECO:0000256" key="1">
    <source>
        <dbReference type="ARBA" id="ARBA00001964"/>
    </source>
</evidence>
<evidence type="ECO:0000256" key="2">
    <source>
        <dbReference type="ARBA" id="ARBA00023002"/>
    </source>
</evidence>
<evidence type="ECO:0000256" key="3">
    <source>
        <dbReference type="ARBA" id="ARBA00023052"/>
    </source>
</evidence>
<comment type="caution">
    <text evidence="7">The sequence shown here is derived from an EMBL/GenBank/DDBJ whole genome shotgun (WGS) entry which is preliminary data.</text>
</comment>
<dbReference type="Proteomes" id="UP001378188">
    <property type="component" value="Unassembled WGS sequence"/>
</dbReference>
<dbReference type="CDD" id="cd02000">
    <property type="entry name" value="TPP_E1_PDC_ADC_BCADC"/>
    <property type="match status" value="1"/>
</dbReference>
<keyword evidence="2 4" id="KW-0560">Oxidoreductase</keyword>
<reference evidence="7 8" key="1">
    <citation type="submission" date="2024-02" db="EMBL/GenBank/DDBJ databases">
        <title>Genome analysis and characterization of Microbaculum marinisediminis sp. nov., isolated from marine sediment.</title>
        <authorList>
            <person name="Du Z.-J."/>
            <person name="Ye Y.-Q."/>
            <person name="Zhang Z.-R."/>
            <person name="Yuan S.-M."/>
            <person name="Zhang X.-Y."/>
        </authorList>
    </citation>
    <scope>NUCLEOTIDE SEQUENCE [LARGE SCALE GENOMIC DNA]</scope>
    <source>
        <strain evidence="7 8">SDUM1044001</strain>
    </source>
</reference>
<keyword evidence="8" id="KW-1185">Reference proteome</keyword>
<dbReference type="Pfam" id="PF00676">
    <property type="entry name" value="E1_dh"/>
    <property type="match status" value="1"/>
</dbReference>
<sequence>MTAAKQKPRAATNTDVDLGLSLLHWMDLSRAIEDRLHVMKRQGRLPGRLVSGRGQEAIPVGATLALEAHDIVCPLHRDLGANLVKGITPTEFLCSYLWKTGHPSQGRDSDVHIGDLRRGIYPMISHLPDSWPVALGFGMASTRLGLDRVTLAFCGDGATSTGAWHETLNMSAVFRTPNVWVIENNKYAYSTPLAKQYAITSLADRAAAYGMPGVEVDGNDAIAVHETVRQAVDRARGGGGPTLIEAHTMRIEGHAVHDDASYVPKELIAEWKARDPIDALRGRLLAAGVEAERLEAIAADNKAAVGAAVAAAEAAPQPEPSGSEEQEVYAPPSAGDWVLPPAKDAGGARP</sequence>
<gene>
    <name evidence="7" type="ORF">V3328_13660</name>
</gene>
<name>A0AAW9RY51_9HYPH</name>
<dbReference type="Gene3D" id="3.40.50.970">
    <property type="match status" value="1"/>
</dbReference>
<dbReference type="GO" id="GO:0009083">
    <property type="term" value="P:branched-chain amino acid catabolic process"/>
    <property type="evidence" value="ECO:0007669"/>
    <property type="project" value="TreeGrafter"/>
</dbReference>